<keyword evidence="2" id="KW-0805">Transcription regulation</keyword>
<dbReference type="CDD" id="cd17535">
    <property type="entry name" value="REC_NarL-like"/>
    <property type="match status" value="1"/>
</dbReference>
<feature type="region of interest" description="Disordered" evidence="6">
    <location>
        <begin position="219"/>
        <end position="241"/>
    </location>
</feature>
<dbReference type="Gene3D" id="3.40.50.2300">
    <property type="match status" value="1"/>
</dbReference>
<dbReference type="GO" id="GO:0000160">
    <property type="term" value="P:phosphorelay signal transduction system"/>
    <property type="evidence" value="ECO:0007669"/>
    <property type="project" value="InterPro"/>
</dbReference>
<keyword evidence="10" id="KW-1185">Reference proteome</keyword>
<dbReference type="InterPro" id="IPR000792">
    <property type="entry name" value="Tscrpt_reg_LuxR_C"/>
</dbReference>
<dbReference type="InterPro" id="IPR039420">
    <property type="entry name" value="WalR-like"/>
</dbReference>
<feature type="modified residue" description="4-aspartylphosphate" evidence="5">
    <location>
        <position position="63"/>
    </location>
</feature>
<evidence type="ECO:0000256" key="4">
    <source>
        <dbReference type="ARBA" id="ARBA00023163"/>
    </source>
</evidence>
<reference evidence="9 10" key="1">
    <citation type="submission" date="2019-09" db="EMBL/GenBank/DDBJ databases">
        <title>Hydrogenophaga aromatica sp. nov., isolated from a para-xylene-degrading enrichment culture.</title>
        <authorList>
            <person name="Tancsics A."/>
            <person name="Banerjee S."/>
        </authorList>
    </citation>
    <scope>NUCLEOTIDE SEQUENCE [LARGE SCALE GENOMIC DNA]</scope>
    <source>
        <strain evidence="9 10">D2P1</strain>
    </source>
</reference>
<dbReference type="GO" id="GO:0006355">
    <property type="term" value="P:regulation of DNA-templated transcription"/>
    <property type="evidence" value="ECO:0007669"/>
    <property type="project" value="InterPro"/>
</dbReference>
<protein>
    <submittedName>
        <fullName evidence="9">Response regulator</fullName>
    </submittedName>
</protein>
<evidence type="ECO:0000256" key="1">
    <source>
        <dbReference type="ARBA" id="ARBA00022553"/>
    </source>
</evidence>
<dbReference type="InterPro" id="IPR016032">
    <property type="entry name" value="Sig_transdc_resp-reg_C-effctor"/>
</dbReference>
<evidence type="ECO:0000313" key="9">
    <source>
        <dbReference type="EMBL" id="NWF47280.1"/>
    </source>
</evidence>
<dbReference type="PROSITE" id="PS50043">
    <property type="entry name" value="HTH_LUXR_2"/>
    <property type="match status" value="1"/>
</dbReference>
<proteinExistence type="predicted"/>
<dbReference type="SMART" id="SM00448">
    <property type="entry name" value="REC"/>
    <property type="match status" value="1"/>
</dbReference>
<organism evidence="9 10">
    <name type="scientific">Hydrogenophaga aromaticivorans</name>
    <dbReference type="NCBI Taxonomy" id="2610898"/>
    <lineage>
        <taxon>Bacteria</taxon>
        <taxon>Pseudomonadati</taxon>
        <taxon>Pseudomonadota</taxon>
        <taxon>Betaproteobacteria</taxon>
        <taxon>Burkholderiales</taxon>
        <taxon>Comamonadaceae</taxon>
        <taxon>Hydrogenophaga</taxon>
    </lineage>
</organism>
<evidence type="ECO:0000259" key="7">
    <source>
        <dbReference type="PROSITE" id="PS50043"/>
    </source>
</evidence>
<dbReference type="GO" id="GO:0003677">
    <property type="term" value="F:DNA binding"/>
    <property type="evidence" value="ECO:0007669"/>
    <property type="project" value="UniProtKB-KW"/>
</dbReference>
<dbReference type="SUPFAM" id="SSF46894">
    <property type="entry name" value="C-terminal effector domain of the bipartite response regulators"/>
    <property type="match status" value="1"/>
</dbReference>
<dbReference type="InterPro" id="IPR058245">
    <property type="entry name" value="NreC/VraR/RcsB-like_REC"/>
</dbReference>
<dbReference type="CDD" id="cd06170">
    <property type="entry name" value="LuxR_C_like"/>
    <property type="match status" value="1"/>
</dbReference>
<dbReference type="SUPFAM" id="SSF52172">
    <property type="entry name" value="CheY-like"/>
    <property type="match status" value="1"/>
</dbReference>
<sequence>MTTPATQAMQTRVMLVDDHAMCRSGLSELLQNRSGMVVVAATGDREQVIPLLREFQPELMVLDLSLGPVDGLSVLRMVRTEGIEVPVVVLTMSNSEEDLSAALRAGVRGYLLKDMDPDDVIESIGRAARGELVVAPTMAVKLAQMWQSGQKGSVKRDLVDTLTERERQVLDQVARGKSNKVIAQALDISHNTVKLHVRHIMAKLDLGSRVEAAVFAFEHRTSSEHPGKGGEPENPSGRRSS</sequence>
<dbReference type="PROSITE" id="PS00622">
    <property type="entry name" value="HTH_LUXR_1"/>
    <property type="match status" value="1"/>
</dbReference>
<gene>
    <name evidence="9" type="ORF">F3K02_18765</name>
</gene>
<dbReference type="SMART" id="SM00421">
    <property type="entry name" value="HTH_LUXR"/>
    <property type="match status" value="1"/>
</dbReference>
<dbReference type="Pfam" id="PF00196">
    <property type="entry name" value="GerE"/>
    <property type="match status" value="1"/>
</dbReference>
<dbReference type="AlphaFoldDB" id="A0A7Y8KY30"/>
<feature type="domain" description="HTH luxR-type" evidence="7">
    <location>
        <begin position="155"/>
        <end position="220"/>
    </location>
</feature>
<evidence type="ECO:0000313" key="10">
    <source>
        <dbReference type="Proteomes" id="UP000545507"/>
    </source>
</evidence>
<feature type="compositionally biased region" description="Basic and acidic residues" evidence="6">
    <location>
        <begin position="219"/>
        <end position="231"/>
    </location>
</feature>
<dbReference type="InterPro" id="IPR001789">
    <property type="entry name" value="Sig_transdc_resp-reg_receiver"/>
</dbReference>
<accession>A0A7Y8KY30</accession>
<evidence type="ECO:0000259" key="8">
    <source>
        <dbReference type="PROSITE" id="PS50110"/>
    </source>
</evidence>
<evidence type="ECO:0000256" key="6">
    <source>
        <dbReference type="SAM" id="MobiDB-lite"/>
    </source>
</evidence>
<dbReference type="Pfam" id="PF00072">
    <property type="entry name" value="Response_reg"/>
    <property type="match status" value="1"/>
</dbReference>
<dbReference type="PRINTS" id="PR00038">
    <property type="entry name" value="HTHLUXR"/>
</dbReference>
<comment type="caution">
    <text evidence="9">The sequence shown here is derived from an EMBL/GenBank/DDBJ whole genome shotgun (WGS) entry which is preliminary data.</text>
</comment>
<keyword evidence="1 5" id="KW-0597">Phosphoprotein</keyword>
<dbReference type="PROSITE" id="PS50110">
    <property type="entry name" value="RESPONSE_REGULATORY"/>
    <property type="match status" value="1"/>
</dbReference>
<keyword evidence="3" id="KW-0238">DNA-binding</keyword>
<feature type="domain" description="Response regulatory" evidence="8">
    <location>
        <begin position="12"/>
        <end position="128"/>
    </location>
</feature>
<dbReference type="Proteomes" id="UP000545507">
    <property type="component" value="Unassembled WGS sequence"/>
</dbReference>
<evidence type="ECO:0000256" key="3">
    <source>
        <dbReference type="ARBA" id="ARBA00023125"/>
    </source>
</evidence>
<evidence type="ECO:0000256" key="5">
    <source>
        <dbReference type="PROSITE-ProRule" id="PRU00169"/>
    </source>
</evidence>
<name>A0A7Y8KY30_9BURK</name>
<keyword evidence="4" id="KW-0804">Transcription</keyword>
<dbReference type="EMBL" id="VYGV01000016">
    <property type="protein sequence ID" value="NWF47280.1"/>
    <property type="molecule type" value="Genomic_DNA"/>
</dbReference>
<dbReference type="InterPro" id="IPR011006">
    <property type="entry name" value="CheY-like_superfamily"/>
</dbReference>
<dbReference type="PANTHER" id="PTHR43214">
    <property type="entry name" value="TWO-COMPONENT RESPONSE REGULATOR"/>
    <property type="match status" value="1"/>
</dbReference>
<dbReference type="PANTHER" id="PTHR43214:SF41">
    <property type="entry name" value="NITRATE_NITRITE RESPONSE REGULATOR PROTEIN NARP"/>
    <property type="match status" value="1"/>
</dbReference>
<dbReference type="RefSeq" id="WP_177137158.1">
    <property type="nucleotide sequence ID" value="NZ_JAGPWB010000022.1"/>
</dbReference>
<evidence type="ECO:0000256" key="2">
    <source>
        <dbReference type="ARBA" id="ARBA00023015"/>
    </source>
</evidence>